<dbReference type="EMBL" id="JBBPBM010000019">
    <property type="protein sequence ID" value="KAK8554078.1"/>
    <property type="molecule type" value="Genomic_DNA"/>
</dbReference>
<evidence type="ECO:0000313" key="2">
    <source>
        <dbReference type="EMBL" id="KAK8554078.1"/>
    </source>
</evidence>
<gene>
    <name evidence="2" type="ORF">V6N12_031056</name>
</gene>
<protein>
    <submittedName>
        <fullName evidence="2">Uncharacterized protein</fullName>
    </submittedName>
</protein>
<dbReference type="Proteomes" id="UP001472677">
    <property type="component" value="Unassembled WGS sequence"/>
</dbReference>
<accession>A0ABR2E7T3</accession>
<keyword evidence="3" id="KW-1185">Reference proteome</keyword>
<comment type="caution">
    <text evidence="2">The sequence shown here is derived from an EMBL/GenBank/DDBJ whole genome shotgun (WGS) entry which is preliminary data.</text>
</comment>
<name>A0ABR2E7T3_9ROSI</name>
<proteinExistence type="predicted"/>
<evidence type="ECO:0000313" key="3">
    <source>
        <dbReference type="Proteomes" id="UP001472677"/>
    </source>
</evidence>
<feature type="region of interest" description="Disordered" evidence="1">
    <location>
        <begin position="1"/>
        <end position="37"/>
    </location>
</feature>
<evidence type="ECO:0000256" key="1">
    <source>
        <dbReference type="SAM" id="MobiDB-lite"/>
    </source>
</evidence>
<organism evidence="2 3">
    <name type="scientific">Hibiscus sabdariffa</name>
    <name type="common">roselle</name>
    <dbReference type="NCBI Taxonomy" id="183260"/>
    <lineage>
        <taxon>Eukaryota</taxon>
        <taxon>Viridiplantae</taxon>
        <taxon>Streptophyta</taxon>
        <taxon>Embryophyta</taxon>
        <taxon>Tracheophyta</taxon>
        <taxon>Spermatophyta</taxon>
        <taxon>Magnoliopsida</taxon>
        <taxon>eudicotyledons</taxon>
        <taxon>Gunneridae</taxon>
        <taxon>Pentapetalae</taxon>
        <taxon>rosids</taxon>
        <taxon>malvids</taxon>
        <taxon>Malvales</taxon>
        <taxon>Malvaceae</taxon>
        <taxon>Malvoideae</taxon>
        <taxon>Hibiscus</taxon>
    </lineage>
</organism>
<sequence>MGTPCSKFIIEDDEANCDNRSEPDAMEDGNSSDSDSHFSAVEMETSQVNLGYGKIDNLNVNVGNGDSVEAVVSVNDGAKNQESV</sequence>
<reference evidence="2 3" key="1">
    <citation type="journal article" date="2024" name="G3 (Bethesda)">
        <title>Genome assembly of Hibiscus sabdariffa L. provides insights into metabolisms of medicinal natural products.</title>
        <authorList>
            <person name="Kim T."/>
        </authorList>
    </citation>
    <scope>NUCLEOTIDE SEQUENCE [LARGE SCALE GENOMIC DNA]</scope>
    <source>
        <strain evidence="2">TK-2024</strain>
        <tissue evidence="2">Old leaves</tissue>
    </source>
</reference>